<dbReference type="AlphaFoldDB" id="A0A061SWY3"/>
<dbReference type="GO" id="GO:0004157">
    <property type="term" value="F:dihydropyrimidinase activity"/>
    <property type="evidence" value="ECO:0007669"/>
    <property type="project" value="UniProtKB-EC"/>
</dbReference>
<dbReference type="FunFam" id="3.20.20.140:FF:000174">
    <property type="entry name" value="Dihydropyrimidinase-related protein 2"/>
    <property type="match status" value="1"/>
</dbReference>
<dbReference type="Gene3D" id="3.20.20.140">
    <property type="entry name" value="Metal-dependent hydrolases"/>
    <property type="match status" value="1"/>
</dbReference>
<dbReference type="InterPro" id="IPR032466">
    <property type="entry name" value="Metal_Hydrolase"/>
</dbReference>
<dbReference type="STRING" id="83219.PM02_05425"/>
<dbReference type="SUPFAM" id="SSF51556">
    <property type="entry name" value="Metallo-dependent hydrolases"/>
    <property type="match status" value="1"/>
</dbReference>
<dbReference type="GO" id="GO:0046872">
    <property type="term" value="F:metal ion binding"/>
    <property type="evidence" value="ECO:0007669"/>
    <property type="project" value="UniProtKB-KW"/>
</dbReference>
<dbReference type="PANTHER" id="PTHR11647">
    <property type="entry name" value="HYDRANTOINASE/DIHYDROPYRIMIDINASE FAMILY MEMBER"/>
    <property type="match status" value="1"/>
</dbReference>
<dbReference type="RefSeq" id="WP_037905985.1">
    <property type="nucleotide sequence ID" value="NZ_JEMU01000003.1"/>
</dbReference>
<dbReference type="InterPro" id="IPR011778">
    <property type="entry name" value="Hydantoinase/dihydroPyrase"/>
</dbReference>
<evidence type="ECO:0000256" key="5">
    <source>
        <dbReference type="PIRSR" id="PIRSR611778-50"/>
    </source>
</evidence>
<dbReference type="EMBL" id="JEMU01000003">
    <property type="protein sequence ID" value="KAJ04255.1"/>
    <property type="molecule type" value="Genomic_DNA"/>
</dbReference>
<feature type="modified residue" description="N6-carboxylysine" evidence="5">
    <location>
        <position position="156"/>
    </location>
</feature>
<sequence length="469" mass="50505">MNSKTFDLIIRGGTVVTPQGMQHSDVGVTGGQITAVAPDLPDNQAEVIDAGGHLVLPGGVDTHCHIEQISGAGLMNADTFETATRSAAFGGTTTVVSFAAQHPGQKIKQVVAEYAALAQKGAMIDHAYHMIVADTANGNLTDDLPRLIAQNHRSIKIFTTYDKVRQDDKSILDILDLAARDGALVCFHAENDGLIRNMTDKLLAEGKSAPKYHAASHPREAEIEAIDRMCRFAKFTGARIMIFHVSTREGAEIVRKARADGGNVQAETCPHYLFMTADILEKDNPARFMCSPPQRTTDDQDALWDAIADGTLSLVTSDHAPYRMDASGKFANGHDAPFNKIANGMPGLETRLPLMFNAMVTQGRGGPEAFARVTATAPAQAFGLLNKGAIAPGFDADIAIWDPDLSHTYGANDLKDNVGYNPFEGTTVKGMPVTVLSRGQVIVRDRVLHSLPGHGAWQPMTWQGNRRDT</sequence>
<name>A0A061SWY3_9RHOB</name>
<evidence type="ECO:0000256" key="1">
    <source>
        <dbReference type="ARBA" id="ARBA00001947"/>
    </source>
</evidence>
<dbReference type="Proteomes" id="UP000027337">
    <property type="component" value="Unassembled WGS sequence"/>
</dbReference>
<reference evidence="7 8" key="1">
    <citation type="journal article" date="2014" name="Genome Announc.">
        <title>Draft Genome Sequences of Two Isolates of the Roseobacter Group, Sulfitobacter sp. Strains 3SOLIMAR09 and 1FIGIMAR09, from Harbors of Mallorca Island (Mediterranean Sea).</title>
        <authorList>
            <person name="Mas-Llado M."/>
            <person name="Pina-Villalonga J.M."/>
            <person name="Brunet-Galmes I."/>
            <person name="Nogales B."/>
            <person name="Bosch R."/>
        </authorList>
    </citation>
    <scope>NUCLEOTIDE SEQUENCE [LARGE SCALE GENOMIC DNA]</scope>
    <source>
        <strain evidence="7 8">1FIGIMAR09</strain>
    </source>
</reference>
<comment type="caution">
    <text evidence="7">The sequence shown here is derived from an EMBL/GenBank/DDBJ whole genome shotgun (WGS) entry which is preliminary data.</text>
</comment>
<feature type="domain" description="Amidohydrolase-related" evidence="6">
    <location>
        <begin position="54"/>
        <end position="441"/>
    </location>
</feature>
<comment type="similarity">
    <text evidence="2">Belongs to the metallo-dependent hydrolases superfamily. Hydantoinase/dihydropyrimidinase family.</text>
</comment>
<evidence type="ECO:0000313" key="7">
    <source>
        <dbReference type="EMBL" id="KAJ04255.1"/>
    </source>
</evidence>
<proteinExistence type="inferred from homology"/>
<evidence type="ECO:0000259" key="6">
    <source>
        <dbReference type="Pfam" id="PF01979"/>
    </source>
</evidence>
<dbReference type="InterPro" id="IPR011059">
    <property type="entry name" value="Metal-dep_hydrolase_composite"/>
</dbReference>
<dbReference type="Gene3D" id="2.30.40.10">
    <property type="entry name" value="Urease, subunit C, domain 1"/>
    <property type="match status" value="1"/>
</dbReference>
<keyword evidence="8" id="KW-1185">Reference proteome</keyword>
<dbReference type="GO" id="GO:0005829">
    <property type="term" value="C:cytosol"/>
    <property type="evidence" value="ECO:0007669"/>
    <property type="project" value="TreeGrafter"/>
</dbReference>
<comment type="PTM">
    <text evidence="5">Carbamylation allows a single lysine to coordinate two divalent metal cations.</text>
</comment>
<dbReference type="PANTHER" id="PTHR11647:SF1">
    <property type="entry name" value="COLLAPSIN RESPONSE MEDIATOR PROTEIN"/>
    <property type="match status" value="1"/>
</dbReference>
<evidence type="ECO:0000256" key="2">
    <source>
        <dbReference type="ARBA" id="ARBA00008829"/>
    </source>
</evidence>
<dbReference type="SUPFAM" id="SSF51338">
    <property type="entry name" value="Composite domain of metallo-dependent hydrolases"/>
    <property type="match status" value="1"/>
</dbReference>
<dbReference type="EC" id="3.5.2.2" evidence="7"/>
<keyword evidence="3" id="KW-0479">Metal-binding</keyword>
<dbReference type="NCBIfam" id="TIGR02033">
    <property type="entry name" value="D-hydantoinase"/>
    <property type="match status" value="1"/>
</dbReference>
<evidence type="ECO:0000313" key="8">
    <source>
        <dbReference type="Proteomes" id="UP000027337"/>
    </source>
</evidence>
<evidence type="ECO:0000256" key="3">
    <source>
        <dbReference type="ARBA" id="ARBA00022723"/>
    </source>
</evidence>
<keyword evidence="4 7" id="KW-0378">Hydrolase</keyword>
<gene>
    <name evidence="7" type="ORF">PM02_05425</name>
</gene>
<dbReference type="InterPro" id="IPR006680">
    <property type="entry name" value="Amidohydro-rel"/>
</dbReference>
<protein>
    <submittedName>
        <fullName evidence="7">Dihydropyrimidinase</fullName>
        <ecNumber evidence="7">3.5.2.2</ecNumber>
    </submittedName>
</protein>
<accession>A0A061SWY3</accession>
<dbReference type="InterPro" id="IPR050378">
    <property type="entry name" value="Metallo-dep_Hydrolases_sf"/>
</dbReference>
<evidence type="ECO:0000256" key="4">
    <source>
        <dbReference type="ARBA" id="ARBA00022801"/>
    </source>
</evidence>
<dbReference type="Pfam" id="PF01979">
    <property type="entry name" value="Amidohydro_1"/>
    <property type="match status" value="1"/>
</dbReference>
<comment type="cofactor">
    <cofactor evidence="1">
        <name>Zn(2+)</name>
        <dbReference type="ChEBI" id="CHEBI:29105"/>
    </cofactor>
</comment>
<organism evidence="7 8">
    <name type="scientific">Sulfitobacter mediterraneus</name>
    <dbReference type="NCBI Taxonomy" id="83219"/>
    <lineage>
        <taxon>Bacteria</taxon>
        <taxon>Pseudomonadati</taxon>
        <taxon>Pseudomonadota</taxon>
        <taxon>Alphaproteobacteria</taxon>
        <taxon>Rhodobacterales</taxon>
        <taxon>Roseobacteraceae</taxon>
        <taxon>Sulfitobacter</taxon>
    </lineage>
</organism>
<dbReference type="eggNOG" id="COG0044">
    <property type="taxonomic scope" value="Bacteria"/>
</dbReference>